<dbReference type="Proteomes" id="UP000008672">
    <property type="component" value="Unassembled WGS sequence"/>
</dbReference>
<feature type="region of interest" description="Disordered" evidence="1">
    <location>
        <begin position="63"/>
        <end position="98"/>
    </location>
</feature>
<accession>H3AMV0</accession>
<dbReference type="GeneTree" id="ENSGT00950000183199"/>
<dbReference type="Pfam" id="PF25817">
    <property type="entry name" value="ICE1_C"/>
    <property type="match status" value="1"/>
</dbReference>
<dbReference type="InterPro" id="IPR057881">
    <property type="entry name" value="ICE1_C"/>
</dbReference>
<dbReference type="eggNOG" id="ENOG502QX8H">
    <property type="taxonomic scope" value="Eukaryota"/>
</dbReference>
<reference evidence="3" key="2">
    <citation type="submission" date="2025-08" db="UniProtKB">
        <authorList>
            <consortium name="Ensembl"/>
        </authorList>
    </citation>
    <scope>IDENTIFICATION</scope>
</reference>
<dbReference type="PANTHER" id="PTHR11852:SF4">
    <property type="entry name" value="LITTLE ELONGATION COMPLEX SUBUNIT 1"/>
    <property type="match status" value="1"/>
</dbReference>
<dbReference type="PANTHER" id="PTHR11852">
    <property type="entry name" value="PLATELET-ACTIVATING FACTOR ACETYLHYDROLASE"/>
    <property type="match status" value="1"/>
</dbReference>
<protein>
    <submittedName>
        <fullName evidence="3">Interactor of little elongation complex ELL subunit 1</fullName>
    </submittedName>
</protein>
<dbReference type="EMBL" id="AFYH01123512">
    <property type="status" value="NOT_ANNOTATED_CDS"/>
    <property type="molecule type" value="Genomic_DNA"/>
</dbReference>
<dbReference type="EMBL" id="AFYH01123514">
    <property type="status" value="NOT_ANNOTATED_CDS"/>
    <property type="molecule type" value="Genomic_DNA"/>
</dbReference>
<dbReference type="InParanoid" id="H3AMV0"/>
<sequence>ENSVKILDTMYPELSAQARTLNILKGNIQLNRCGSREGQSVQGPASQITGFKAINSTSTAFVKTGSSTKTENSSNEHYETNSETQRSNTRKRVIANPSFPKSAKKLRLDSKPLGPELKVDILSSVYNTPTNPAVATTVCSAAKQHYPFSADDSTPSQTSHTCVSTEEATCDILKKVVESCFDILPVIQSHLHVGNFSKVPVMRDEEKEVVYQVIHAKKDSAEPLLKAILKKLKTEKTLLDNSHLHALCRLYIGICRQQGDLERARLLCYSILKEEFPESDKLTLFILTVWQDVFCHQGVINKAMQAVVRQRAKGEILNCLSAYLGWEKNPPLDVSHLLSSVLVALQHNHNMKFQADDRFGDNLCASTWEYIFAAELLCSHQKWTWTHDNIISKELWPIMDKWIKHQKGDAKVPAISDVTVAAVLRLIGRLGQLGFKEGSLSAVKNMTAVLNIFLQHANQEGVPWAVQLAAVYAVYDLAPSNPDGTLQALQTWRRAATTSIPPAATSCIAVVGSLCGQRRK</sequence>
<feature type="compositionally biased region" description="Polar residues" evidence="1">
    <location>
        <begin position="63"/>
        <end position="73"/>
    </location>
</feature>
<dbReference type="EMBL" id="AFYH01123513">
    <property type="status" value="NOT_ANNOTATED_CDS"/>
    <property type="molecule type" value="Genomic_DNA"/>
</dbReference>
<dbReference type="OMA" id="CASTWEY"/>
<dbReference type="EMBL" id="AFYH01123511">
    <property type="status" value="NOT_ANNOTATED_CDS"/>
    <property type="molecule type" value="Genomic_DNA"/>
</dbReference>
<feature type="domain" description="Little elongation complex subunit 1 C-terminal" evidence="2">
    <location>
        <begin position="319"/>
        <end position="510"/>
    </location>
</feature>
<proteinExistence type="predicted"/>
<dbReference type="Bgee" id="ENSLACG00000009652">
    <property type="expression patterns" value="Expressed in pharyngeal gill and 6 other cell types or tissues"/>
</dbReference>
<evidence type="ECO:0000313" key="4">
    <source>
        <dbReference type="Proteomes" id="UP000008672"/>
    </source>
</evidence>
<dbReference type="Ensembl" id="ENSLACT00000011053.1">
    <property type="protein sequence ID" value="ENSLACP00000010971.1"/>
    <property type="gene ID" value="ENSLACG00000009652.1"/>
</dbReference>
<evidence type="ECO:0000256" key="1">
    <source>
        <dbReference type="SAM" id="MobiDB-lite"/>
    </source>
</evidence>
<evidence type="ECO:0000259" key="2">
    <source>
        <dbReference type="Pfam" id="PF25817"/>
    </source>
</evidence>
<evidence type="ECO:0000313" key="3">
    <source>
        <dbReference type="Ensembl" id="ENSLACP00000010971.1"/>
    </source>
</evidence>
<dbReference type="STRING" id="7897.ENSLACP00000010971"/>
<keyword evidence="4" id="KW-1185">Reference proteome</keyword>
<reference evidence="4" key="1">
    <citation type="submission" date="2011-08" db="EMBL/GenBank/DDBJ databases">
        <title>The draft genome of Latimeria chalumnae.</title>
        <authorList>
            <person name="Di Palma F."/>
            <person name="Alfoldi J."/>
            <person name="Johnson J."/>
            <person name="Berlin A."/>
            <person name="Gnerre S."/>
            <person name="Jaffe D."/>
            <person name="MacCallum I."/>
            <person name="Young S."/>
            <person name="Walker B.J."/>
            <person name="Lander E."/>
            <person name="Lindblad-Toh K."/>
        </authorList>
    </citation>
    <scope>NUCLEOTIDE SEQUENCE [LARGE SCALE GENOMIC DNA]</scope>
    <source>
        <strain evidence="4">Wild caught</strain>
    </source>
</reference>
<dbReference type="HOGENOM" id="CLU_474812_0_0_1"/>
<name>H3AMV0_LATCH</name>
<organism evidence="3 4">
    <name type="scientific">Latimeria chalumnae</name>
    <name type="common">Coelacanth</name>
    <dbReference type="NCBI Taxonomy" id="7897"/>
    <lineage>
        <taxon>Eukaryota</taxon>
        <taxon>Metazoa</taxon>
        <taxon>Chordata</taxon>
        <taxon>Craniata</taxon>
        <taxon>Vertebrata</taxon>
        <taxon>Euteleostomi</taxon>
        <taxon>Coelacanthiformes</taxon>
        <taxon>Coelacanthidae</taxon>
        <taxon>Latimeria</taxon>
    </lineage>
</organism>
<gene>
    <name evidence="3" type="primary">ICE1</name>
</gene>
<reference evidence="3" key="3">
    <citation type="submission" date="2025-09" db="UniProtKB">
        <authorList>
            <consortium name="Ensembl"/>
        </authorList>
    </citation>
    <scope>IDENTIFICATION</scope>
</reference>
<dbReference type="AlphaFoldDB" id="H3AMV0"/>